<dbReference type="InterPro" id="IPR003033">
    <property type="entry name" value="SCP2_sterol-bd_dom"/>
</dbReference>
<dbReference type="SUPFAM" id="SSF55718">
    <property type="entry name" value="SCP-like"/>
    <property type="match status" value="1"/>
</dbReference>
<dbReference type="Pfam" id="PF02036">
    <property type="entry name" value="SCP2"/>
    <property type="match status" value="1"/>
</dbReference>
<sequence length="142" mass="15844">MSDAQNRFEELRPVIDSTSGDDLVEQIAKQPEGIDGVLDLVFELTPSTFKAEKTRKQQGTFLYEISTPEGAKHYHVEIDHGECRIGKGIPAEHKVKIGVALPDFLQMTTGKLAGPQAFMTGKLKVSGNTFFAMKWRDWFSTL</sequence>
<evidence type="ECO:0000313" key="3">
    <source>
        <dbReference type="Proteomes" id="UP000070620"/>
    </source>
</evidence>
<dbReference type="OrthoDB" id="4168175at2"/>
<evidence type="ECO:0000313" key="2">
    <source>
        <dbReference type="EMBL" id="KXK63816.1"/>
    </source>
</evidence>
<keyword evidence="3" id="KW-1185">Reference proteome</keyword>
<organism evidence="2 3">
    <name type="scientific">Micromonospora rosaria</name>
    <dbReference type="NCBI Taxonomy" id="47874"/>
    <lineage>
        <taxon>Bacteria</taxon>
        <taxon>Bacillati</taxon>
        <taxon>Actinomycetota</taxon>
        <taxon>Actinomycetes</taxon>
        <taxon>Micromonosporales</taxon>
        <taxon>Micromonosporaceae</taxon>
        <taxon>Micromonospora</taxon>
    </lineage>
</organism>
<dbReference type="InterPro" id="IPR036527">
    <property type="entry name" value="SCP2_sterol-bd_dom_sf"/>
</dbReference>
<reference evidence="2 3" key="1">
    <citation type="submission" date="2016-01" db="EMBL/GenBank/DDBJ databases">
        <title>Whole genome sequence and analysis of Micromonospora rosaria DSM 803, which can produce antibacterial substance rosamicin.</title>
        <authorList>
            <person name="Yang H."/>
            <person name="He X."/>
            <person name="Zhu D."/>
        </authorList>
    </citation>
    <scope>NUCLEOTIDE SEQUENCE [LARGE SCALE GENOMIC DNA]</scope>
    <source>
        <strain evidence="2 3">DSM 803</strain>
    </source>
</reference>
<proteinExistence type="predicted"/>
<gene>
    <name evidence="2" type="ORF">AWW66_01140</name>
</gene>
<feature type="domain" description="SCP2" evidence="1">
    <location>
        <begin position="50"/>
        <end position="137"/>
    </location>
</feature>
<dbReference type="AlphaFoldDB" id="A0A136Q035"/>
<protein>
    <recommendedName>
        <fullName evidence="1">SCP2 domain-containing protein</fullName>
    </recommendedName>
</protein>
<comment type="caution">
    <text evidence="2">The sequence shown here is derived from an EMBL/GenBank/DDBJ whole genome shotgun (WGS) entry which is preliminary data.</text>
</comment>
<evidence type="ECO:0000259" key="1">
    <source>
        <dbReference type="Pfam" id="PF02036"/>
    </source>
</evidence>
<name>A0A136Q035_9ACTN</name>
<dbReference type="EMBL" id="LRQV01000002">
    <property type="protein sequence ID" value="KXK63816.1"/>
    <property type="molecule type" value="Genomic_DNA"/>
</dbReference>
<accession>A0A136Q035</accession>
<dbReference type="RefSeq" id="WP_067359402.1">
    <property type="nucleotide sequence ID" value="NZ_JBIUBN010000003.1"/>
</dbReference>
<dbReference type="Gene3D" id="3.30.1050.10">
    <property type="entry name" value="SCP2 sterol-binding domain"/>
    <property type="match status" value="1"/>
</dbReference>
<dbReference type="Proteomes" id="UP000070620">
    <property type="component" value="Unassembled WGS sequence"/>
</dbReference>